<dbReference type="GO" id="GO:0005840">
    <property type="term" value="C:ribosome"/>
    <property type="evidence" value="ECO:0007669"/>
    <property type="project" value="UniProtKB-KW"/>
</dbReference>
<dbReference type="GO" id="GO:0016747">
    <property type="term" value="F:acyltransferase activity, transferring groups other than amino-acyl groups"/>
    <property type="evidence" value="ECO:0007669"/>
    <property type="project" value="InterPro"/>
</dbReference>
<name>A0A4R6R790_9HYPH</name>
<dbReference type="InterPro" id="IPR016181">
    <property type="entry name" value="Acyl_CoA_acyltransferase"/>
</dbReference>
<dbReference type="PROSITE" id="PS51186">
    <property type="entry name" value="GNAT"/>
    <property type="match status" value="1"/>
</dbReference>
<protein>
    <submittedName>
        <fullName evidence="2">Ribosomal protein S18 acetylase RimI-like enzyme</fullName>
    </submittedName>
</protein>
<feature type="domain" description="N-acetyltransferase" evidence="1">
    <location>
        <begin position="3"/>
        <end position="157"/>
    </location>
</feature>
<gene>
    <name evidence="2" type="ORF">EDD54_4101</name>
</gene>
<dbReference type="Pfam" id="PF00583">
    <property type="entry name" value="Acetyltransf_1"/>
    <property type="match status" value="1"/>
</dbReference>
<reference evidence="2 3" key="1">
    <citation type="submission" date="2019-03" db="EMBL/GenBank/DDBJ databases">
        <title>Genomic Encyclopedia of Type Strains, Phase IV (KMG-IV): sequencing the most valuable type-strain genomes for metagenomic binning, comparative biology and taxonomic classification.</title>
        <authorList>
            <person name="Goeker M."/>
        </authorList>
    </citation>
    <scope>NUCLEOTIDE SEQUENCE [LARGE SCALE GENOMIC DNA]</scope>
    <source>
        <strain evidence="2 3">DSM 102969</strain>
    </source>
</reference>
<keyword evidence="2" id="KW-0689">Ribosomal protein</keyword>
<organism evidence="2 3">
    <name type="scientific">Oharaeibacter diazotrophicus</name>
    <dbReference type="NCBI Taxonomy" id="1920512"/>
    <lineage>
        <taxon>Bacteria</taxon>
        <taxon>Pseudomonadati</taxon>
        <taxon>Pseudomonadota</taxon>
        <taxon>Alphaproteobacteria</taxon>
        <taxon>Hyphomicrobiales</taxon>
        <taxon>Pleomorphomonadaceae</taxon>
        <taxon>Oharaeibacter</taxon>
    </lineage>
</organism>
<evidence type="ECO:0000313" key="3">
    <source>
        <dbReference type="Proteomes" id="UP000294547"/>
    </source>
</evidence>
<dbReference type="AlphaFoldDB" id="A0A4R6R790"/>
<dbReference type="SUPFAM" id="SSF55729">
    <property type="entry name" value="Acyl-CoA N-acyltransferases (Nat)"/>
    <property type="match status" value="1"/>
</dbReference>
<dbReference type="Gene3D" id="3.40.630.30">
    <property type="match status" value="1"/>
</dbReference>
<comment type="caution">
    <text evidence="2">The sequence shown here is derived from an EMBL/GenBank/DDBJ whole genome shotgun (WGS) entry which is preliminary data.</text>
</comment>
<dbReference type="EMBL" id="SNXY01000011">
    <property type="protein sequence ID" value="TDP81841.1"/>
    <property type="molecule type" value="Genomic_DNA"/>
</dbReference>
<sequence length="157" mass="17667">MTVTVKALGQKDAHKLAPLIAAYAQAMRRGAPRRPDEYYAELLTTDRTAEVIGAFEEEELVGFAVFFDLPETITGFRAGQLEDIYVLPAHRNRGIGRRFVETLRIEGQSRGWSRIRWIIPRPVDSAATGLPEEAALYEELARPSVQRLYEIVIDPLA</sequence>
<accession>A0A4R6R790</accession>
<evidence type="ECO:0000313" key="2">
    <source>
        <dbReference type="EMBL" id="TDP81841.1"/>
    </source>
</evidence>
<dbReference type="Proteomes" id="UP000294547">
    <property type="component" value="Unassembled WGS sequence"/>
</dbReference>
<dbReference type="OrthoDB" id="9805924at2"/>
<evidence type="ECO:0000259" key="1">
    <source>
        <dbReference type="PROSITE" id="PS51186"/>
    </source>
</evidence>
<dbReference type="InterPro" id="IPR000182">
    <property type="entry name" value="GNAT_dom"/>
</dbReference>
<proteinExistence type="predicted"/>
<dbReference type="RefSeq" id="WP_126540433.1">
    <property type="nucleotide sequence ID" value="NZ_BSPM01000002.1"/>
</dbReference>
<keyword evidence="2" id="KW-0687">Ribonucleoprotein</keyword>
<dbReference type="CDD" id="cd04301">
    <property type="entry name" value="NAT_SF"/>
    <property type="match status" value="1"/>
</dbReference>
<keyword evidence="3" id="KW-1185">Reference proteome</keyword>